<protein>
    <submittedName>
        <fullName evidence="3">Polyisoprenoid-binding protein YceI</fullName>
    </submittedName>
</protein>
<keyword evidence="4" id="KW-1185">Reference proteome</keyword>
<comment type="similarity">
    <text evidence="1">Belongs to the UPF0312 family.</text>
</comment>
<dbReference type="PANTHER" id="PTHR34406">
    <property type="entry name" value="PROTEIN YCEI"/>
    <property type="match status" value="1"/>
</dbReference>
<dbReference type="Gene3D" id="2.40.128.110">
    <property type="entry name" value="Lipid/polyisoprenoid-binding, YceI-like"/>
    <property type="match status" value="1"/>
</dbReference>
<evidence type="ECO:0000313" key="4">
    <source>
        <dbReference type="Proteomes" id="UP000316747"/>
    </source>
</evidence>
<dbReference type="AlphaFoldDB" id="A0A543H870"/>
<feature type="domain" description="Lipid/polyisoprenoid-binding YceI-like" evidence="2">
    <location>
        <begin position="18"/>
        <end position="174"/>
    </location>
</feature>
<dbReference type="InterPro" id="IPR036761">
    <property type="entry name" value="TTHA0802/YceI-like_sf"/>
</dbReference>
<dbReference type="EMBL" id="VFPM01000006">
    <property type="protein sequence ID" value="TQM54544.1"/>
    <property type="molecule type" value="Genomic_DNA"/>
</dbReference>
<proteinExistence type="inferred from homology"/>
<dbReference type="Pfam" id="PF04264">
    <property type="entry name" value="YceI"/>
    <property type="match status" value="1"/>
</dbReference>
<organism evidence="3 4">
    <name type="scientific">Humibacillus xanthopallidus</name>
    <dbReference type="NCBI Taxonomy" id="412689"/>
    <lineage>
        <taxon>Bacteria</taxon>
        <taxon>Bacillati</taxon>
        <taxon>Actinomycetota</taxon>
        <taxon>Actinomycetes</taxon>
        <taxon>Micrococcales</taxon>
        <taxon>Intrasporangiaceae</taxon>
        <taxon>Humibacillus</taxon>
    </lineage>
</organism>
<dbReference type="PANTHER" id="PTHR34406:SF1">
    <property type="entry name" value="PROTEIN YCEI"/>
    <property type="match status" value="1"/>
</dbReference>
<dbReference type="RefSeq" id="WP_141847516.1">
    <property type="nucleotide sequence ID" value="NZ_VFPM01000006.1"/>
</dbReference>
<dbReference type="SUPFAM" id="SSF101874">
    <property type="entry name" value="YceI-like"/>
    <property type="match status" value="1"/>
</dbReference>
<gene>
    <name evidence="3" type="ORF">FBY41_4581</name>
</gene>
<comment type="caution">
    <text evidence="3">The sequence shown here is derived from an EMBL/GenBank/DDBJ whole genome shotgun (WGS) entry which is preliminary data.</text>
</comment>
<evidence type="ECO:0000256" key="1">
    <source>
        <dbReference type="ARBA" id="ARBA00008812"/>
    </source>
</evidence>
<name>A0A543H870_9MICO</name>
<dbReference type="OrthoDB" id="3724977at2"/>
<evidence type="ECO:0000259" key="2">
    <source>
        <dbReference type="SMART" id="SM00867"/>
    </source>
</evidence>
<reference evidence="3 4" key="1">
    <citation type="submission" date="2019-06" db="EMBL/GenBank/DDBJ databases">
        <title>Genome sequencing of plant associated microbes to promote plant fitness in Sorghum bicolor and Oryza sativa.</title>
        <authorList>
            <person name="Coleman-Derr D."/>
        </authorList>
    </citation>
    <scope>NUCLEOTIDE SEQUENCE [LARGE SCALE GENOMIC DNA]</scope>
    <source>
        <strain evidence="3 4">KV-663</strain>
    </source>
</reference>
<dbReference type="Proteomes" id="UP000316747">
    <property type="component" value="Unassembled WGS sequence"/>
</dbReference>
<accession>A0A543H870</accession>
<evidence type="ECO:0000313" key="3">
    <source>
        <dbReference type="EMBL" id="TQM54544.1"/>
    </source>
</evidence>
<dbReference type="InterPro" id="IPR007372">
    <property type="entry name" value="Lipid/polyisoprenoid-bd_YceI"/>
</dbReference>
<sequence length="176" mass="18784">MSSQADKALRPTAVPAGRWTVGGPASTARFAIRDKLIHTVRGSLPVTGGDAVTDAAGQVVSARVELDAAGIMTGNARRDRDVQGRRFLDAESHPRIVVEAETTTTSGGGWAVRARLSARGATCPVDLEVTPMTIEGERVRMHVTGHLDRTGLGMRVPTFVIGRDVELDVDLDFTRL</sequence>
<dbReference type="SMART" id="SM00867">
    <property type="entry name" value="YceI"/>
    <property type="match status" value="1"/>
</dbReference>